<dbReference type="KEGG" id="more:E1B28_004071"/>
<dbReference type="OrthoDB" id="3352776at2759"/>
<name>A0A9P8ABS8_9AGAR</name>
<gene>
    <name evidence="1" type="ORF">E1B28_004071</name>
</gene>
<dbReference type="Proteomes" id="UP001049176">
    <property type="component" value="Chromosome 2"/>
</dbReference>
<protein>
    <recommendedName>
        <fullName evidence="3">SnoaL-like domain-containing protein</fullName>
    </recommendedName>
</protein>
<dbReference type="RefSeq" id="XP_043013126.1">
    <property type="nucleotide sequence ID" value="XM_043148527.1"/>
</dbReference>
<evidence type="ECO:0000313" key="1">
    <source>
        <dbReference type="EMBL" id="KAG7096656.1"/>
    </source>
</evidence>
<accession>A0A9P8ABS8</accession>
<dbReference type="AlphaFoldDB" id="A0A9P8ABS8"/>
<dbReference type="GeneID" id="66073147"/>
<dbReference type="EMBL" id="CM032182">
    <property type="protein sequence ID" value="KAG7096656.1"/>
    <property type="molecule type" value="Genomic_DNA"/>
</dbReference>
<proteinExistence type="predicted"/>
<keyword evidence="2" id="KW-1185">Reference proteome</keyword>
<evidence type="ECO:0000313" key="2">
    <source>
        <dbReference type="Proteomes" id="UP001049176"/>
    </source>
</evidence>
<sequence length="167" mass="18946">MELSLRAQLQTSAQSFCNALADNKDLDTVMSHFSTTHQVTAIEHGEKALAPFLGREYAGAPAIRSYFETIGSLLSYEEMEFVEFVVDSHSRRVACKARAKFTWKSTGESWEEKFAYMLDFDDEKKITDYQVWADSGAAYLARIGKLDEVRKVRKILASLKLSARPYV</sequence>
<dbReference type="SUPFAM" id="SSF54427">
    <property type="entry name" value="NTF2-like"/>
    <property type="match status" value="1"/>
</dbReference>
<dbReference type="Gene3D" id="3.10.450.50">
    <property type="match status" value="1"/>
</dbReference>
<evidence type="ECO:0008006" key="3">
    <source>
        <dbReference type="Google" id="ProtNLM"/>
    </source>
</evidence>
<dbReference type="InterPro" id="IPR032710">
    <property type="entry name" value="NTF2-like_dom_sf"/>
</dbReference>
<comment type="caution">
    <text evidence="1">The sequence shown here is derived from an EMBL/GenBank/DDBJ whole genome shotgun (WGS) entry which is preliminary data.</text>
</comment>
<reference evidence="1" key="1">
    <citation type="journal article" date="2021" name="Genome Biol. Evol.">
        <title>The assembled and annotated genome of the fairy-ring fungus Marasmius oreades.</title>
        <authorList>
            <person name="Hiltunen M."/>
            <person name="Ament-Velasquez S.L."/>
            <person name="Johannesson H."/>
        </authorList>
    </citation>
    <scope>NUCLEOTIDE SEQUENCE</scope>
    <source>
        <strain evidence="1">03SP1</strain>
    </source>
</reference>
<organism evidence="1 2">
    <name type="scientific">Marasmius oreades</name>
    <name type="common">fairy-ring Marasmius</name>
    <dbReference type="NCBI Taxonomy" id="181124"/>
    <lineage>
        <taxon>Eukaryota</taxon>
        <taxon>Fungi</taxon>
        <taxon>Dikarya</taxon>
        <taxon>Basidiomycota</taxon>
        <taxon>Agaricomycotina</taxon>
        <taxon>Agaricomycetes</taxon>
        <taxon>Agaricomycetidae</taxon>
        <taxon>Agaricales</taxon>
        <taxon>Marasmiineae</taxon>
        <taxon>Marasmiaceae</taxon>
        <taxon>Marasmius</taxon>
    </lineage>
</organism>